<dbReference type="Proteomes" id="UP000467700">
    <property type="component" value="Unassembled WGS sequence"/>
</dbReference>
<dbReference type="AlphaFoldDB" id="A0A8S0XRK8"/>
<sequence length="180" mass="19840">MGLQLFSIFQPWTIMSTQPPGYVEIPTLYDETHRGKWALMPNIASIGNNANLIGYLEHHDPSTDGSFAICLAGGSGNFVSKALYDSIPEAHRPALNTDEDVDVSFSLLGSTQKALGSVIMPLVLINYETNTRFRIKLHALVMPRLLMGMFIGTTTAKPYLRTTQYLPRNGGDLRVAPDEL</sequence>
<evidence type="ECO:0000313" key="2">
    <source>
        <dbReference type="Proteomes" id="UP000467700"/>
    </source>
</evidence>
<dbReference type="OrthoDB" id="5378863at2759"/>
<protein>
    <submittedName>
        <fullName evidence="1">Uncharacterized protein</fullName>
    </submittedName>
</protein>
<dbReference type="EMBL" id="CACVBS010000042">
    <property type="protein sequence ID" value="CAA7263947.1"/>
    <property type="molecule type" value="Genomic_DNA"/>
</dbReference>
<reference evidence="1 2" key="1">
    <citation type="submission" date="2020-01" db="EMBL/GenBank/DDBJ databases">
        <authorList>
            <person name="Gupta K D."/>
        </authorList>
    </citation>
    <scope>NUCLEOTIDE SEQUENCE [LARGE SCALE GENOMIC DNA]</scope>
</reference>
<keyword evidence="2" id="KW-1185">Reference proteome</keyword>
<organism evidence="1 2">
    <name type="scientific">Cyclocybe aegerita</name>
    <name type="common">Black poplar mushroom</name>
    <name type="synonym">Agrocybe aegerita</name>
    <dbReference type="NCBI Taxonomy" id="1973307"/>
    <lineage>
        <taxon>Eukaryota</taxon>
        <taxon>Fungi</taxon>
        <taxon>Dikarya</taxon>
        <taxon>Basidiomycota</taxon>
        <taxon>Agaricomycotina</taxon>
        <taxon>Agaricomycetes</taxon>
        <taxon>Agaricomycetidae</taxon>
        <taxon>Agaricales</taxon>
        <taxon>Agaricineae</taxon>
        <taxon>Bolbitiaceae</taxon>
        <taxon>Cyclocybe</taxon>
    </lineage>
</organism>
<proteinExistence type="predicted"/>
<accession>A0A8S0XRK8</accession>
<comment type="caution">
    <text evidence="1">The sequence shown here is derived from an EMBL/GenBank/DDBJ whole genome shotgun (WGS) entry which is preliminary data.</text>
</comment>
<evidence type="ECO:0000313" key="1">
    <source>
        <dbReference type="EMBL" id="CAA7263947.1"/>
    </source>
</evidence>
<name>A0A8S0XRK8_CYCAE</name>
<gene>
    <name evidence="1" type="ORF">AAE3_LOCUS6269</name>
</gene>